<dbReference type="InterPro" id="IPR000836">
    <property type="entry name" value="PRTase_dom"/>
</dbReference>
<dbReference type="CDD" id="cd06223">
    <property type="entry name" value="PRTases_typeI"/>
    <property type="match status" value="1"/>
</dbReference>
<proteinExistence type="predicted"/>
<keyword evidence="2" id="KW-0808">Transferase</keyword>
<dbReference type="EMBL" id="MFZI01000078">
    <property type="protein sequence ID" value="OGK17812.1"/>
    <property type="molecule type" value="Genomic_DNA"/>
</dbReference>
<name>A0A1F7GH09_9BACT</name>
<accession>A0A1F7GH09</accession>
<sequence length="157" mass="18198">MERLSWEEVEETADKLAEKIKESQFKPDYIIGVTTGGLYPLAMLAQRLEIKNILTITAKKSKKDKREIVTINYFPDINLKDKKILLVDEIAQSGITLHTISEMILDRYKPSVLKTATLAANGDVCKLWPDYYLLIEKGDWIKFPWEKEEFSPYDLIE</sequence>
<evidence type="ECO:0000256" key="1">
    <source>
        <dbReference type="ARBA" id="ARBA00022676"/>
    </source>
</evidence>
<dbReference type="Gene3D" id="3.40.50.2020">
    <property type="match status" value="1"/>
</dbReference>
<comment type="caution">
    <text evidence="4">The sequence shown here is derived from an EMBL/GenBank/DDBJ whole genome shotgun (WGS) entry which is preliminary data.</text>
</comment>
<dbReference type="InterPro" id="IPR029057">
    <property type="entry name" value="PRTase-like"/>
</dbReference>
<reference evidence="4 5" key="1">
    <citation type="journal article" date="2016" name="Nat. Commun.">
        <title>Thousands of microbial genomes shed light on interconnected biogeochemical processes in an aquifer system.</title>
        <authorList>
            <person name="Anantharaman K."/>
            <person name="Brown C.T."/>
            <person name="Hug L.A."/>
            <person name="Sharon I."/>
            <person name="Castelle C.J."/>
            <person name="Probst A.J."/>
            <person name="Thomas B.C."/>
            <person name="Singh A."/>
            <person name="Wilkins M.J."/>
            <person name="Karaoz U."/>
            <person name="Brodie E.L."/>
            <person name="Williams K.H."/>
            <person name="Hubbard S.S."/>
            <person name="Banfield J.F."/>
        </authorList>
    </citation>
    <scope>NUCLEOTIDE SEQUENCE [LARGE SCALE GENOMIC DNA]</scope>
</reference>
<keyword evidence="1" id="KW-0328">Glycosyltransferase</keyword>
<dbReference type="Pfam" id="PF00156">
    <property type="entry name" value="Pribosyltran"/>
    <property type="match status" value="1"/>
</dbReference>
<dbReference type="AlphaFoldDB" id="A0A1F7GH09"/>
<feature type="domain" description="Phosphoribosyltransferase" evidence="3">
    <location>
        <begin position="6"/>
        <end position="146"/>
    </location>
</feature>
<dbReference type="PANTHER" id="PTHR43363">
    <property type="entry name" value="HYPOXANTHINE PHOSPHORIBOSYLTRANSFERASE"/>
    <property type="match status" value="1"/>
</dbReference>
<gene>
    <name evidence="4" type="ORF">A2866_02295</name>
</gene>
<evidence type="ECO:0000313" key="5">
    <source>
        <dbReference type="Proteomes" id="UP000177026"/>
    </source>
</evidence>
<dbReference type="PANTHER" id="PTHR43363:SF1">
    <property type="entry name" value="HYPOXANTHINE-GUANINE PHOSPHORIBOSYLTRANSFERASE"/>
    <property type="match status" value="1"/>
</dbReference>
<evidence type="ECO:0000313" key="4">
    <source>
        <dbReference type="EMBL" id="OGK17812.1"/>
    </source>
</evidence>
<evidence type="ECO:0000259" key="3">
    <source>
        <dbReference type="Pfam" id="PF00156"/>
    </source>
</evidence>
<organism evidence="4 5">
    <name type="scientific">Candidatus Roizmanbacteria bacterium RIFCSPHIGHO2_01_FULL_39_8</name>
    <dbReference type="NCBI Taxonomy" id="1802033"/>
    <lineage>
        <taxon>Bacteria</taxon>
        <taxon>Candidatus Roizmaniibacteriota</taxon>
    </lineage>
</organism>
<evidence type="ECO:0000256" key="2">
    <source>
        <dbReference type="ARBA" id="ARBA00022679"/>
    </source>
</evidence>
<dbReference type="GO" id="GO:0016757">
    <property type="term" value="F:glycosyltransferase activity"/>
    <property type="evidence" value="ECO:0007669"/>
    <property type="project" value="UniProtKB-KW"/>
</dbReference>
<dbReference type="SUPFAM" id="SSF53271">
    <property type="entry name" value="PRTase-like"/>
    <property type="match status" value="1"/>
</dbReference>
<dbReference type="Proteomes" id="UP000177026">
    <property type="component" value="Unassembled WGS sequence"/>
</dbReference>
<protein>
    <recommendedName>
        <fullName evidence="3">Phosphoribosyltransferase domain-containing protein</fullName>
    </recommendedName>
</protein>